<evidence type="ECO:0000256" key="1">
    <source>
        <dbReference type="SAM" id="Phobius"/>
    </source>
</evidence>
<comment type="caution">
    <text evidence="2">The sequence shown here is derived from an EMBL/GenBank/DDBJ whole genome shotgun (WGS) entry which is preliminary data.</text>
</comment>
<dbReference type="RefSeq" id="WP_377241089.1">
    <property type="nucleotide sequence ID" value="NZ_JBHLXP010000001.1"/>
</dbReference>
<keyword evidence="1" id="KW-1133">Transmembrane helix</keyword>
<keyword evidence="3" id="KW-1185">Reference proteome</keyword>
<reference evidence="2 3" key="1">
    <citation type="submission" date="2024-09" db="EMBL/GenBank/DDBJ databases">
        <authorList>
            <person name="Sun Q."/>
            <person name="Mori K."/>
        </authorList>
    </citation>
    <scope>NUCLEOTIDE SEQUENCE [LARGE SCALE GENOMIC DNA]</scope>
    <source>
        <strain evidence="2 3">KCTC 23315</strain>
    </source>
</reference>
<evidence type="ECO:0000313" key="2">
    <source>
        <dbReference type="EMBL" id="MFC0047639.1"/>
    </source>
</evidence>
<protein>
    <recommendedName>
        <fullName evidence="4">DUF2489 domain-containing protein</fullName>
    </recommendedName>
</protein>
<proteinExistence type="predicted"/>
<dbReference type="EMBL" id="JBHLXP010000001">
    <property type="protein sequence ID" value="MFC0047639.1"/>
    <property type="molecule type" value="Genomic_DNA"/>
</dbReference>
<gene>
    <name evidence="2" type="ORF">ACFFJP_04985</name>
</gene>
<keyword evidence="1" id="KW-0472">Membrane</keyword>
<evidence type="ECO:0000313" key="3">
    <source>
        <dbReference type="Proteomes" id="UP001589813"/>
    </source>
</evidence>
<sequence>MSASPQQTFLQGLGLGIGAAALLFYFWHTETVYQLQQHWLSEQKALLTPAKQVPTAADNIETIDLLMRTYAVTPGTEDADMREALIKSRHLTLVQQLQQSTQVDISDLVDPSRPFNAAQLYAALLRIKQQQEKLQAHKLLDARLQAAAAPKAAVSP</sequence>
<accession>A0ABV6B9T4</accession>
<organism evidence="2 3">
    <name type="scientific">Rheinheimera tilapiae</name>
    <dbReference type="NCBI Taxonomy" id="875043"/>
    <lineage>
        <taxon>Bacteria</taxon>
        <taxon>Pseudomonadati</taxon>
        <taxon>Pseudomonadota</taxon>
        <taxon>Gammaproteobacteria</taxon>
        <taxon>Chromatiales</taxon>
        <taxon>Chromatiaceae</taxon>
        <taxon>Rheinheimera</taxon>
    </lineage>
</organism>
<dbReference type="Proteomes" id="UP001589813">
    <property type="component" value="Unassembled WGS sequence"/>
</dbReference>
<feature type="transmembrane region" description="Helical" evidence="1">
    <location>
        <begin position="9"/>
        <end position="27"/>
    </location>
</feature>
<name>A0ABV6B9T4_9GAMM</name>
<evidence type="ECO:0008006" key="4">
    <source>
        <dbReference type="Google" id="ProtNLM"/>
    </source>
</evidence>
<keyword evidence="1" id="KW-0812">Transmembrane</keyword>